<dbReference type="GO" id="GO:0003700">
    <property type="term" value="F:DNA-binding transcription factor activity"/>
    <property type="evidence" value="ECO:0007669"/>
    <property type="project" value="TreeGrafter"/>
</dbReference>
<name>A0A2C9CV80_9RHOB</name>
<dbReference type="CDD" id="cd02209">
    <property type="entry name" value="cupin_XRE_C"/>
    <property type="match status" value="1"/>
</dbReference>
<dbReference type="AlphaFoldDB" id="A0A2C9CV80"/>
<dbReference type="Pfam" id="PF07883">
    <property type="entry name" value="Cupin_2"/>
    <property type="match status" value="1"/>
</dbReference>
<dbReference type="InterPro" id="IPR014710">
    <property type="entry name" value="RmlC-like_jellyroll"/>
</dbReference>
<proteinExistence type="predicted"/>
<dbReference type="InterPro" id="IPR013096">
    <property type="entry name" value="Cupin_2"/>
</dbReference>
<dbReference type="InterPro" id="IPR010982">
    <property type="entry name" value="Lambda_DNA-bd_dom_sf"/>
</dbReference>
<sequence>MPYEPSPASTLGADLRALRRTRGLTLGTVAQKMDRSIGWISQVERDLSTPTHDDLRAFADTYEVPLSLFFGESDAPDNERGLVVRAGSRRAIGDSETGLREQLVSPDLTDSFEVIRSVFAPGARMDTPKTRETQEVAYILSGSLTIWLDDVEFIISAGDSFRVRGQSLRWHNPNDLPAIAVWVISPPVY</sequence>
<dbReference type="GO" id="GO:0005829">
    <property type="term" value="C:cytosol"/>
    <property type="evidence" value="ECO:0007669"/>
    <property type="project" value="TreeGrafter"/>
</dbReference>
<dbReference type="RefSeq" id="WP_097931428.1">
    <property type="nucleotide sequence ID" value="NZ_OCTN01000008.1"/>
</dbReference>
<dbReference type="OrthoDB" id="9814751at2"/>
<protein>
    <submittedName>
        <fullName evidence="3">Cupin domain-containing protein</fullName>
    </submittedName>
</protein>
<keyword evidence="1" id="KW-0238">DNA-binding</keyword>
<dbReference type="InterPro" id="IPR050807">
    <property type="entry name" value="TransReg_Diox_bact_type"/>
</dbReference>
<dbReference type="PANTHER" id="PTHR46797:SF2">
    <property type="entry name" value="TRANSCRIPTIONAL REGULATOR"/>
    <property type="match status" value="1"/>
</dbReference>
<dbReference type="EMBL" id="OCTN01000008">
    <property type="protein sequence ID" value="SOH95168.1"/>
    <property type="molecule type" value="Genomic_DNA"/>
</dbReference>
<organism evidence="3 4">
    <name type="scientific">Pontivivens marinum</name>
    <dbReference type="NCBI Taxonomy" id="1690039"/>
    <lineage>
        <taxon>Bacteria</taxon>
        <taxon>Pseudomonadati</taxon>
        <taxon>Pseudomonadota</taxon>
        <taxon>Alphaproteobacteria</taxon>
        <taxon>Rhodobacterales</taxon>
        <taxon>Paracoccaceae</taxon>
        <taxon>Pontivivens</taxon>
    </lineage>
</organism>
<reference evidence="4" key="1">
    <citation type="submission" date="2017-09" db="EMBL/GenBank/DDBJ databases">
        <authorList>
            <person name="Varghese N."/>
            <person name="Submissions S."/>
        </authorList>
    </citation>
    <scope>NUCLEOTIDE SEQUENCE [LARGE SCALE GENOMIC DNA]</scope>
    <source>
        <strain evidence="4">C7</strain>
    </source>
</reference>
<keyword evidence="4" id="KW-1185">Reference proteome</keyword>
<dbReference type="Pfam" id="PF13560">
    <property type="entry name" value="HTH_31"/>
    <property type="match status" value="1"/>
</dbReference>
<dbReference type="PANTHER" id="PTHR46797">
    <property type="entry name" value="HTH-TYPE TRANSCRIPTIONAL REGULATOR"/>
    <property type="match status" value="1"/>
</dbReference>
<dbReference type="InterPro" id="IPR001387">
    <property type="entry name" value="Cro/C1-type_HTH"/>
</dbReference>
<dbReference type="Gene3D" id="1.10.260.40">
    <property type="entry name" value="lambda repressor-like DNA-binding domains"/>
    <property type="match status" value="1"/>
</dbReference>
<dbReference type="Gene3D" id="2.60.120.10">
    <property type="entry name" value="Jelly Rolls"/>
    <property type="match status" value="1"/>
</dbReference>
<dbReference type="SUPFAM" id="SSF47413">
    <property type="entry name" value="lambda repressor-like DNA-binding domains"/>
    <property type="match status" value="1"/>
</dbReference>
<dbReference type="CDD" id="cd00093">
    <property type="entry name" value="HTH_XRE"/>
    <property type="match status" value="1"/>
</dbReference>
<dbReference type="PROSITE" id="PS50943">
    <property type="entry name" value="HTH_CROC1"/>
    <property type="match status" value="1"/>
</dbReference>
<dbReference type="InterPro" id="IPR011051">
    <property type="entry name" value="RmlC_Cupin_sf"/>
</dbReference>
<dbReference type="Proteomes" id="UP000220034">
    <property type="component" value="Unassembled WGS sequence"/>
</dbReference>
<evidence type="ECO:0000313" key="4">
    <source>
        <dbReference type="Proteomes" id="UP000220034"/>
    </source>
</evidence>
<dbReference type="SMART" id="SM00530">
    <property type="entry name" value="HTH_XRE"/>
    <property type="match status" value="1"/>
</dbReference>
<dbReference type="GO" id="GO:0003677">
    <property type="term" value="F:DNA binding"/>
    <property type="evidence" value="ECO:0007669"/>
    <property type="project" value="UniProtKB-KW"/>
</dbReference>
<evidence type="ECO:0000259" key="2">
    <source>
        <dbReference type="PROSITE" id="PS50943"/>
    </source>
</evidence>
<evidence type="ECO:0000256" key="1">
    <source>
        <dbReference type="ARBA" id="ARBA00023125"/>
    </source>
</evidence>
<evidence type="ECO:0000313" key="3">
    <source>
        <dbReference type="EMBL" id="SOH95168.1"/>
    </source>
</evidence>
<dbReference type="SUPFAM" id="SSF51182">
    <property type="entry name" value="RmlC-like cupins"/>
    <property type="match status" value="1"/>
</dbReference>
<accession>A0A2C9CV80</accession>
<feature type="domain" description="HTH cro/C1-type" evidence="2">
    <location>
        <begin position="15"/>
        <end position="69"/>
    </location>
</feature>
<gene>
    <name evidence="3" type="ORF">SAMN06273572_10840</name>
</gene>